<sequence length="80" mass="8994">MVTRQAAMIEQIEAITGEIIGDDQEIMDMIITGDMMKVRQEGNGTETIEETEVTTLTTQTMVTEVRDRGLSSNMNVTFHR</sequence>
<reference evidence="1" key="2">
    <citation type="submission" date="2020-11" db="EMBL/GenBank/DDBJ databases">
        <authorList>
            <person name="McCartney M.A."/>
            <person name="Auch B."/>
            <person name="Kono T."/>
            <person name="Mallez S."/>
            <person name="Becker A."/>
            <person name="Gohl D.M."/>
            <person name="Silverstein K.A.T."/>
            <person name="Koren S."/>
            <person name="Bechman K.B."/>
            <person name="Herman A."/>
            <person name="Abrahante J.E."/>
            <person name="Garbe J."/>
        </authorList>
    </citation>
    <scope>NUCLEOTIDE SEQUENCE</scope>
    <source>
        <strain evidence="1">Duluth1</strain>
        <tissue evidence="1">Whole animal</tissue>
    </source>
</reference>
<name>A0A9D3Z1W0_DREPO</name>
<dbReference type="Proteomes" id="UP000828390">
    <property type="component" value="Unassembled WGS sequence"/>
</dbReference>
<protein>
    <submittedName>
        <fullName evidence="1">Uncharacterized protein</fullName>
    </submittedName>
</protein>
<gene>
    <name evidence="1" type="ORF">DPMN_068251</name>
</gene>
<evidence type="ECO:0000313" key="2">
    <source>
        <dbReference type="Proteomes" id="UP000828390"/>
    </source>
</evidence>
<organism evidence="1 2">
    <name type="scientific">Dreissena polymorpha</name>
    <name type="common">Zebra mussel</name>
    <name type="synonym">Mytilus polymorpha</name>
    <dbReference type="NCBI Taxonomy" id="45954"/>
    <lineage>
        <taxon>Eukaryota</taxon>
        <taxon>Metazoa</taxon>
        <taxon>Spiralia</taxon>
        <taxon>Lophotrochozoa</taxon>
        <taxon>Mollusca</taxon>
        <taxon>Bivalvia</taxon>
        <taxon>Autobranchia</taxon>
        <taxon>Heteroconchia</taxon>
        <taxon>Euheterodonta</taxon>
        <taxon>Imparidentia</taxon>
        <taxon>Neoheterodontei</taxon>
        <taxon>Myida</taxon>
        <taxon>Dreissenoidea</taxon>
        <taxon>Dreissenidae</taxon>
        <taxon>Dreissena</taxon>
    </lineage>
</organism>
<evidence type="ECO:0000313" key="1">
    <source>
        <dbReference type="EMBL" id="KAH3708792.1"/>
    </source>
</evidence>
<accession>A0A9D3Z1W0</accession>
<dbReference type="EMBL" id="JAIWYP010000014">
    <property type="protein sequence ID" value="KAH3708792.1"/>
    <property type="molecule type" value="Genomic_DNA"/>
</dbReference>
<proteinExistence type="predicted"/>
<dbReference type="AlphaFoldDB" id="A0A9D3Z1W0"/>
<reference evidence="1" key="1">
    <citation type="journal article" date="2019" name="bioRxiv">
        <title>The Genome of the Zebra Mussel, Dreissena polymorpha: A Resource for Invasive Species Research.</title>
        <authorList>
            <person name="McCartney M.A."/>
            <person name="Auch B."/>
            <person name="Kono T."/>
            <person name="Mallez S."/>
            <person name="Zhang Y."/>
            <person name="Obille A."/>
            <person name="Becker A."/>
            <person name="Abrahante J.E."/>
            <person name="Garbe J."/>
            <person name="Badalamenti J.P."/>
            <person name="Herman A."/>
            <person name="Mangelson H."/>
            <person name="Liachko I."/>
            <person name="Sullivan S."/>
            <person name="Sone E.D."/>
            <person name="Koren S."/>
            <person name="Silverstein K.A.T."/>
            <person name="Beckman K.B."/>
            <person name="Gohl D.M."/>
        </authorList>
    </citation>
    <scope>NUCLEOTIDE SEQUENCE</scope>
    <source>
        <strain evidence="1">Duluth1</strain>
        <tissue evidence="1">Whole animal</tissue>
    </source>
</reference>
<comment type="caution">
    <text evidence="1">The sequence shown here is derived from an EMBL/GenBank/DDBJ whole genome shotgun (WGS) entry which is preliminary data.</text>
</comment>
<keyword evidence="2" id="KW-1185">Reference proteome</keyword>